<evidence type="ECO:0000259" key="1">
    <source>
        <dbReference type="Pfam" id="PF02441"/>
    </source>
</evidence>
<dbReference type="STRING" id="1034346.GCA_000313565_03433"/>
<dbReference type="Proteomes" id="UP000247612">
    <property type="component" value="Unassembled WGS sequence"/>
</dbReference>
<sequence>MENRKILFGITGSFCNHQAIIQVLRDLAADNEVQVVLTKNVAACSTRFYNAIDFQNDCEHITNQPLIKDIVEAEKVGPRKYFDCMVIAPMSANSVAKLVNGAYDCPVALAAKAMLRNQKPIICGIATNDALGISGRNIFSLLALKNIYFVPFAQDDPMKKPNSLVADWSLIAQTCEDALMGRQLQPILRQVVFYEK</sequence>
<dbReference type="GO" id="GO:0003824">
    <property type="term" value="F:catalytic activity"/>
    <property type="evidence" value="ECO:0007669"/>
    <property type="project" value="InterPro"/>
</dbReference>
<dbReference type="OrthoDB" id="9792688at2"/>
<dbReference type="InterPro" id="IPR036551">
    <property type="entry name" value="Flavin_trans-like"/>
</dbReference>
<dbReference type="Proteomes" id="UP001276902">
    <property type="component" value="Unassembled WGS sequence"/>
</dbReference>
<accession>A0A2V2FGU3</accession>
<dbReference type="GeneID" id="94439195"/>
<dbReference type="AlphaFoldDB" id="A0A2V2FGU3"/>
<dbReference type="SUPFAM" id="SSF52507">
    <property type="entry name" value="Homo-oligomeric flavin-containing Cys decarboxylases, HFCD"/>
    <property type="match status" value="1"/>
</dbReference>
<organism evidence="2 5">
    <name type="scientific">Dielma fastidiosa</name>
    <dbReference type="NCBI Taxonomy" id="1034346"/>
    <lineage>
        <taxon>Bacteria</taxon>
        <taxon>Bacillati</taxon>
        <taxon>Bacillota</taxon>
        <taxon>Erysipelotrichia</taxon>
        <taxon>Erysipelotrichales</taxon>
        <taxon>Erysipelotrichaceae</taxon>
        <taxon>Dielma</taxon>
    </lineage>
</organism>
<dbReference type="Pfam" id="PF02441">
    <property type="entry name" value="Flavoprotein"/>
    <property type="match status" value="1"/>
</dbReference>
<comment type="caution">
    <text evidence="2">The sequence shown here is derived from an EMBL/GenBank/DDBJ whole genome shotgun (WGS) entry which is preliminary data.</text>
</comment>
<keyword evidence="4" id="KW-1185">Reference proteome</keyword>
<reference evidence="2" key="2">
    <citation type="submission" date="2022-03" db="EMBL/GenBank/DDBJ databases">
        <title>First case of bacteraemia caused by Dielma fastidiosa in a patient hospitalised with diverticulitis.</title>
        <authorList>
            <person name="Forman-Ankjaer B."/>
            <person name="Hvid-Jensen F."/>
            <person name="Kobel C.M."/>
            <person name="Greve T."/>
        </authorList>
    </citation>
    <scope>NUCLEOTIDE SEQUENCE</scope>
    <source>
        <strain evidence="2">AUH_DF_2021</strain>
    </source>
</reference>
<dbReference type="EMBL" id="JALDAW010000011">
    <property type="protein sequence ID" value="MDY5168061.1"/>
    <property type="molecule type" value="Genomic_DNA"/>
</dbReference>
<protein>
    <submittedName>
        <fullName evidence="2">Dipicolinate synthase subunit B</fullName>
    </submittedName>
</protein>
<evidence type="ECO:0000313" key="3">
    <source>
        <dbReference type="EMBL" id="PXX76928.1"/>
    </source>
</evidence>
<gene>
    <name evidence="3" type="ORF">DES51_113123</name>
    <name evidence="2" type="ORF">MQE39_08020</name>
</gene>
<dbReference type="NCBIfam" id="NF006161">
    <property type="entry name" value="PRK08305.1"/>
    <property type="match status" value="1"/>
</dbReference>
<proteinExistence type="predicted"/>
<dbReference type="InterPro" id="IPR003382">
    <property type="entry name" value="Flavoprotein"/>
</dbReference>
<reference evidence="3 4" key="1">
    <citation type="submission" date="2018-05" db="EMBL/GenBank/DDBJ databases">
        <title>Genomic Encyclopedia of Type Strains, Phase IV (KMG-IV): sequencing the most valuable type-strain genomes for metagenomic binning, comparative biology and taxonomic classification.</title>
        <authorList>
            <person name="Goeker M."/>
        </authorList>
    </citation>
    <scope>NUCLEOTIDE SEQUENCE [LARGE SCALE GENOMIC DNA]</scope>
    <source>
        <strain evidence="3 4">JC118</strain>
    </source>
</reference>
<evidence type="ECO:0000313" key="2">
    <source>
        <dbReference type="EMBL" id="MDY5168061.1"/>
    </source>
</evidence>
<dbReference type="Gene3D" id="3.40.50.1950">
    <property type="entry name" value="Flavin prenyltransferase-like"/>
    <property type="match status" value="1"/>
</dbReference>
<dbReference type="RefSeq" id="WP_022939712.1">
    <property type="nucleotide sequence ID" value="NZ_BAABZA010000001.1"/>
</dbReference>
<name>A0A2V2FGU3_9FIRM</name>
<feature type="domain" description="Flavoprotein" evidence="1">
    <location>
        <begin position="5"/>
        <end position="178"/>
    </location>
</feature>
<evidence type="ECO:0000313" key="5">
    <source>
        <dbReference type="Proteomes" id="UP001276902"/>
    </source>
</evidence>
<dbReference type="EMBL" id="QJKH01000013">
    <property type="protein sequence ID" value="PXX76928.1"/>
    <property type="molecule type" value="Genomic_DNA"/>
</dbReference>
<evidence type="ECO:0000313" key="4">
    <source>
        <dbReference type="Proteomes" id="UP000247612"/>
    </source>
</evidence>